<accession>A0ACB6ZJW2</accession>
<proteinExistence type="predicted"/>
<keyword evidence="2" id="KW-1185">Reference proteome</keyword>
<protein>
    <submittedName>
        <fullName evidence="1">Uncharacterized protein</fullName>
    </submittedName>
</protein>
<sequence>CSEDDNCLCKNETAVAIRDCQQCMYTQLIKKNEKMPDPRAGSTPVLDAYAAACLASANVTVPPKLIGLTVPADWDGPNGMSMGFPAAVLTVITTAFIGVGGISFLCSM</sequence>
<dbReference type="EMBL" id="MU117994">
    <property type="protein sequence ID" value="KAF9649678.1"/>
    <property type="molecule type" value="Genomic_DNA"/>
</dbReference>
<feature type="non-terminal residue" evidence="1">
    <location>
        <position position="1"/>
    </location>
</feature>
<name>A0ACB6ZJW2_THEGA</name>
<dbReference type="Proteomes" id="UP000886501">
    <property type="component" value="Unassembled WGS sequence"/>
</dbReference>
<organism evidence="1 2">
    <name type="scientific">Thelephora ganbajun</name>
    <name type="common">Ganba fungus</name>
    <dbReference type="NCBI Taxonomy" id="370292"/>
    <lineage>
        <taxon>Eukaryota</taxon>
        <taxon>Fungi</taxon>
        <taxon>Dikarya</taxon>
        <taxon>Basidiomycota</taxon>
        <taxon>Agaricomycotina</taxon>
        <taxon>Agaricomycetes</taxon>
        <taxon>Thelephorales</taxon>
        <taxon>Thelephoraceae</taxon>
        <taxon>Thelephora</taxon>
    </lineage>
</organism>
<evidence type="ECO:0000313" key="2">
    <source>
        <dbReference type="Proteomes" id="UP000886501"/>
    </source>
</evidence>
<evidence type="ECO:0000313" key="1">
    <source>
        <dbReference type="EMBL" id="KAF9649678.1"/>
    </source>
</evidence>
<reference evidence="1" key="2">
    <citation type="journal article" date="2020" name="Nat. Commun.">
        <title>Large-scale genome sequencing of mycorrhizal fungi provides insights into the early evolution of symbiotic traits.</title>
        <authorList>
            <person name="Miyauchi S."/>
            <person name="Kiss E."/>
            <person name="Kuo A."/>
            <person name="Drula E."/>
            <person name="Kohler A."/>
            <person name="Sanchez-Garcia M."/>
            <person name="Morin E."/>
            <person name="Andreopoulos B."/>
            <person name="Barry K.W."/>
            <person name="Bonito G."/>
            <person name="Buee M."/>
            <person name="Carver A."/>
            <person name="Chen C."/>
            <person name="Cichocki N."/>
            <person name="Clum A."/>
            <person name="Culley D."/>
            <person name="Crous P.W."/>
            <person name="Fauchery L."/>
            <person name="Girlanda M."/>
            <person name="Hayes R.D."/>
            <person name="Keri Z."/>
            <person name="LaButti K."/>
            <person name="Lipzen A."/>
            <person name="Lombard V."/>
            <person name="Magnuson J."/>
            <person name="Maillard F."/>
            <person name="Murat C."/>
            <person name="Nolan M."/>
            <person name="Ohm R.A."/>
            <person name="Pangilinan J."/>
            <person name="Pereira M.F."/>
            <person name="Perotto S."/>
            <person name="Peter M."/>
            <person name="Pfister S."/>
            <person name="Riley R."/>
            <person name="Sitrit Y."/>
            <person name="Stielow J.B."/>
            <person name="Szollosi G."/>
            <person name="Zifcakova L."/>
            <person name="Stursova M."/>
            <person name="Spatafora J.W."/>
            <person name="Tedersoo L."/>
            <person name="Vaario L.M."/>
            <person name="Yamada A."/>
            <person name="Yan M."/>
            <person name="Wang P."/>
            <person name="Xu J."/>
            <person name="Bruns T."/>
            <person name="Baldrian P."/>
            <person name="Vilgalys R."/>
            <person name="Dunand C."/>
            <person name="Henrissat B."/>
            <person name="Grigoriev I.V."/>
            <person name="Hibbett D."/>
            <person name="Nagy L.G."/>
            <person name="Martin F.M."/>
        </authorList>
    </citation>
    <scope>NUCLEOTIDE SEQUENCE</scope>
    <source>
        <strain evidence="1">P2</strain>
    </source>
</reference>
<gene>
    <name evidence="1" type="ORF">BDM02DRAFT_3094264</name>
</gene>
<comment type="caution">
    <text evidence="1">The sequence shown here is derived from an EMBL/GenBank/DDBJ whole genome shotgun (WGS) entry which is preliminary data.</text>
</comment>
<reference evidence="1" key="1">
    <citation type="submission" date="2019-10" db="EMBL/GenBank/DDBJ databases">
        <authorList>
            <consortium name="DOE Joint Genome Institute"/>
            <person name="Kuo A."/>
            <person name="Miyauchi S."/>
            <person name="Kiss E."/>
            <person name="Drula E."/>
            <person name="Kohler A."/>
            <person name="Sanchez-Garcia M."/>
            <person name="Andreopoulos B."/>
            <person name="Barry K.W."/>
            <person name="Bonito G."/>
            <person name="Buee M."/>
            <person name="Carver A."/>
            <person name="Chen C."/>
            <person name="Cichocki N."/>
            <person name="Clum A."/>
            <person name="Culley D."/>
            <person name="Crous P.W."/>
            <person name="Fauchery L."/>
            <person name="Girlanda M."/>
            <person name="Hayes R."/>
            <person name="Keri Z."/>
            <person name="Labutti K."/>
            <person name="Lipzen A."/>
            <person name="Lombard V."/>
            <person name="Magnuson J."/>
            <person name="Maillard F."/>
            <person name="Morin E."/>
            <person name="Murat C."/>
            <person name="Nolan M."/>
            <person name="Ohm R."/>
            <person name="Pangilinan J."/>
            <person name="Pereira M."/>
            <person name="Perotto S."/>
            <person name="Peter M."/>
            <person name="Riley R."/>
            <person name="Sitrit Y."/>
            <person name="Stielow B."/>
            <person name="Szollosi G."/>
            <person name="Zifcakova L."/>
            <person name="Stursova M."/>
            <person name="Spatafora J.W."/>
            <person name="Tedersoo L."/>
            <person name="Vaario L.-M."/>
            <person name="Yamada A."/>
            <person name="Yan M."/>
            <person name="Wang P."/>
            <person name="Xu J."/>
            <person name="Bruns T."/>
            <person name="Baldrian P."/>
            <person name="Vilgalys R."/>
            <person name="Henrissat B."/>
            <person name="Grigoriev I.V."/>
            <person name="Hibbett D."/>
            <person name="Nagy L.G."/>
            <person name="Martin F.M."/>
        </authorList>
    </citation>
    <scope>NUCLEOTIDE SEQUENCE</scope>
    <source>
        <strain evidence="1">P2</strain>
    </source>
</reference>